<dbReference type="GeneID" id="39986197"/>
<dbReference type="Gene3D" id="3.30.420.40">
    <property type="match status" value="1"/>
</dbReference>
<feature type="transmembrane region" description="Helical" evidence="5">
    <location>
        <begin position="20"/>
        <end position="42"/>
    </location>
</feature>
<dbReference type="STRING" id="67003.A0A1X0NTJ7"/>
<keyword evidence="2" id="KW-0378">Hydrolase</keyword>
<organism evidence="6 7">
    <name type="scientific">Trypanosoma theileri</name>
    <dbReference type="NCBI Taxonomy" id="67003"/>
    <lineage>
        <taxon>Eukaryota</taxon>
        <taxon>Discoba</taxon>
        <taxon>Euglenozoa</taxon>
        <taxon>Kinetoplastea</taxon>
        <taxon>Metakinetoplastina</taxon>
        <taxon>Trypanosomatida</taxon>
        <taxon>Trypanosomatidae</taxon>
        <taxon>Trypanosoma</taxon>
    </lineage>
</organism>
<dbReference type="Pfam" id="PF01150">
    <property type="entry name" value="GDA1_CD39"/>
    <property type="match status" value="1"/>
</dbReference>
<gene>
    <name evidence="6" type="ORF">TM35_000181040</name>
</gene>
<accession>A0A1X0NTJ7</accession>
<keyword evidence="4" id="KW-0547">Nucleotide-binding</keyword>
<dbReference type="GO" id="GO:0016020">
    <property type="term" value="C:membrane"/>
    <property type="evidence" value="ECO:0007669"/>
    <property type="project" value="TreeGrafter"/>
</dbReference>
<dbReference type="Gene3D" id="3.30.420.150">
    <property type="entry name" value="Exopolyphosphatase. Domain 2"/>
    <property type="match status" value="1"/>
</dbReference>
<dbReference type="PANTHER" id="PTHR11782">
    <property type="entry name" value="ADENOSINE/GUANOSINE DIPHOSPHATASE"/>
    <property type="match status" value="1"/>
</dbReference>
<dbReference type="OrthoDB" id="6372431at2759"/>
<dbReference type="GO" id="GO:0009134">
    <property type="term" value="P:nucleoside diphosphate catabolic process"/>
    <property type="evidence" value="ECO:0007669"/>
    <property type="project" value="TreeGrafter"/>
</dbReference>
<dbReference type="InterPro" id="IPR000407">
    <property type="entry name" value="GDA1_CD39_NTPase"/>
</dbReference>
<dbReference type="GO" id="GO:0017110">
    <property type="term" value="F:nucleoside diphosphate phosphatase activity"/>
    <property type="evidence" value="ECO:0007669"/>
    <property type="project" value="TreeGrafter"/>
</dbReference>
<keyword evidence="5" id="KW-0472">Membrane</keyword>
<evidence type="ECO:0000313" key="6">
    <source>
        <dbReference type="EMBL" id="ORC88047.1"/>
    </source>
</evidence>
<feature type="active site" description="Proton acceptor" evidence="3">
    <location>
        <position position="174"/>
    </location>
</feature>
<keyword evidence="5" id="KW-0812">Transmembrane</keyword>
<evidence type="ECO:0000256" key="4">
    <source>
        <dbReference type="PIRSR" id="PIRSR600407-2"/>
    </source>
</evidence>
<keyword evidence="4" id="KW-0067">ATP-binding</keyword>
<comment type="caution">
    <text evidence="6">The sequence shown here is derived from an EMBL/GenBank/DDBJ whole genome shotgun (WGS) entry which is preliminary data.</text>
</comment>
<evidence type="ECO:0000256" key="5">
    <source>
        <dbReference type="SAM" id="Phobius"/>
    </source>
</evidence>
<name>A0A1X0NTJ7_9TRYP</name>
<evidence type="ECO:0000256" key="3">
    <source>
        <dbReference type="PIRSR" id="PIRSR600407-1"/>
    </source>
</evidence>
<dbReference type="PANTHER" id="PTHR11782:SF83">
    <property type="entry name" value="GUANOSINE-DIPHOSPHATASE"/>
    <property type="match status" value="1"/>
</dbReference>
<sequence>MYRQLGGRRTLRIRRKKRTLLLLFIILVSILFFLLTAVWRFGTNQERFSCGNKAEVLYDIVLDAGSTGTRVHVFEYNEQQLVRETFDSTRPGFSTLAKSSNLRMNTLLDPLMQTALQAVPAHYHACTRVSLKATAGLRLLEANKGELLLREAREHLTQYPFVVDTVSIISGDEEGIAAWITVTYLLGRMPTTITTGGNSGNVAGRITTIDMGGGSAQIVLPLTRSDIVRPQYTSRMHLDGVPVELYHYSFLGLGLKEATQLVMRRFPKENRTTFPCFPVGHKQVIELVDFAPYTLENVNDNIQDFNACAAIFRSFFLRLTKEQQKAFDEIRPLLSSGTSLPLLYAFSYFHDRMRHFDTAETITVGYYKTIAKSLCRSGAERNMGTMCMDLTYLYTFLSLGLGLSDEVTLTVPKKLRDVEVSWALGTSLLSMRNQP</sequence>
<dbReference type="VEuPathDB" id="TriTrypDB:TM35_000181040"/>
<dbReference type="Proteomes" id="UP000192257">
    <property type="component" value="Unassembled WGS sequence"/>
</dbReference>
<evidence type="ECO:0000313" key="7">
    <source>
        <dbReference type="Proteomes" id="UP000192257"/>
    </source>
</evidence>
<keyword evidence="5" id="KW-1133">Transmembrane helix</keyword>
<dbReference type="AlphaFoldDB" id="A0A1X0NTJ7"/>
<feature type="binding site" evidence="4">
    <location>
        <begin position="213"/>
        <end position="217"/>
    </location>
    <ligand>
        <name>ATP</name>
        <dbReference type="ChEBI" id="CHEBI:30616"/>
    </ligand>
</feature>
<comment type="similarity">
    <text evidence="1">Belongs to the GDA1/CD39 NTPase family.</text>
</comment>
<dbReference type="GO" id="GO:0005524">
    <property type="term" value="F:ATP binding"/>
    <property type="evidence" value="ECO:0007669"/>
    <property type="project" value="UniProtKB-KW"/>
</dbReference>
<evidence type="ECO:0000256" key="2">
    <source>
        <dbReference type="ARBA" id="ARBA00022801"/>
    </source>
</evidence>
<dbReference type="RefSeq" id="XP_028882113.1">
    <property type="nucleotide sequence ID" value="XM_029026417.1"/>
</dbReference>
<reference evidence="6 7" key="1">
    <citation type="submission" date="2017-03" db="EMBL/GenBank/DDBJ databases">
        <title>An alternative strategy for trypanosome survival in the mammalian bloodstream revealed through genome and transcriptome analysis of the ubiquitous bovine parasite Trypanosoma (Megatrypanum) theileri.</title>
        <authorList>
            <person name="Kelly S."/>
            <person name="Ivens A."/>
            <person name="Mott A."/>
            <person name="O'Neill E."/>
            <person name="Emms D."/>
            <person name="Macleod O."/>
            <person name="Voorheis P."/>
            <person name="Matthews J."/>
            <person name="Matthews K."/>
            <person name="Carrington M."/>
        </authorList>
    </citation>
    <scope>NUCLEOTIDE SEQUENCE [LARGE SCALE GENOMIC DNA]</scope>
    <source>
        <strain evidence="6">Edinburgh</strain>
    </source>
</reference>
<protein>
    <submittedName>
        <fullName evidence="6">Putative nucleoside diphosphatase</fullName>
    </submittedName>
</protein>
<dbReference type="EMBL" id="NBCO01000018">
    <property type="protein sequence ID" value="ORC88047.1"/>
    <property type="molecule type" value="Genomic_DNA"/>
</dbReference>
<proteinExistence type="inferred from homology"/>
<keyword evidence="7" id="KW-1185">Reference proteome</keyword>
<evidence type="ECO:0000256" key="1">
    <source>
        <dbReference type="ARBA" id="ARBA00009283"/>
    </source>
</evidence>